<name>A0A6A5T237_9PLEO</name>
<dbReference type="Proteomes" id="UP000800038">
    <property type="component" value="Unassembled WGS sequence"/>
</dbReference>
<dbReference type="AlphaFoldDB" id="A0A6A5T237"/>
<keyword evidence="3" id="KW-1185">Reference proteome</keyword>
<organism evidence="2 3">
    <name type="scientific">Clathrospora elynae</name>
    <dbReference type="NCBI Taxonomy" id="706981"/>
    <lineage>
        <taxon>Eukaryota</taxon>
        <taxon>Fungi</taxon>
        <taxon>Dikarya</taxon>
        <taxon>Ascomycota</taxon>
        <taxon>Pezizomycotina</taxon>
        <taxon>Dothideomycetes</taxon>
        <taxon>Pleosporomycetidae</taxon>
        <taxon>Pleosporales</taxon>
        <taxon>Diademaceae</taxon>
        <taxon>Clathrospora</taxon>
    </lineage>
</organism>
<reference evidence="2" key="1">
    <citation type="journal article" date="2020" name="Stud. Mycol.">
        <title>101 Dothideomycetes genomes: a test case for predicting lifestyles and emergence of pathogens.</title>
        <authorList>
            <person name="Haridas S."/>
            <person name="Albert R."/>
            <person name="Binder M."/>
            <person name="Bloem J."/>
            <person name="Labutti K."/>
            <person name="Salamov A."/>
            <person name="Andreopoulos B."/>
            <person name="Baker S."/>
            <person name="Barry K."/>
            <person name="Bills G."/>
            <person name="Bluhm B."/>
            <person name="Cannon C."/>
            <person name="Castanera R."/>
            <person name="Culley D."/>
            <person name="Daum C."/>
            <person name="Ezra D."/>
            <person name="Gonzalez J."/>
            <person name="Henrissat B."/>
            <person name="Kuo A."/>
            <person name="Liang C."/>
            <person name="Lipzen A."/>
            <person name="Lutzoni F."/>
            <person name="Magnuson J."/>
            <person name="Mondo S."/>
            <person name="Nolan M."/>
            <person name="Ohm R."/>
            <person name="Pangilinan J."/>
            <person name="Park H.-J."/>
            <person name="Ramirez L."/>
            <person name="Alfaro M."/>
            <person name="Sun H."/>
            <person name="Tritt A."/>
            <person name="Yoshinaga Y."/>
            <person name="Zwiers L.-H."/>
            <person name="Turgeon B."/>
            <person name="Goodwin S."/>
            <person name="Spatafora J."/>
            <person name="Crous P."/>
            <person name="Grigoriev I."/>
        </authorList>
    </citation>
    <scope>NUCLEOTIDE SEQUENCE</scope>
    <source>
        <strain evidence="2">CBS 161.51</strain>
    </source>
</reference>
<proteinExistence type="predicted"/>
<sequence>MHSLYLSTAHHSKNTKQLELATTVADSISPWCVVLTSTIQLLLRLSIASTGHDRPSPSDRLFFLLLSSFDLCRSLIIFLSIVKTAQLPIIALGLSNSDVEAVASAASGHKGSAIYASPSSLCCGVLGAFSVSWVLRGRTWSKNSRSAELSWWVRRQTNCAPHCCAVRQEGLLKLLPGIDFICRLQACHLVAASLLCAGTRLHLAPLTTPPPRS</sequence>
<evidence type="ECO:0000313" key="2">
    <source>
        <dbReference type="EMBL" id="KAF1944786.1"/>
    </source>
</evidence>
<gene>
    <name evidence="2" type="ORF">EJ02DRAFT_78522</name>
</gene>
<keyword evidence="1" id="KW-0472">Membrane</keyword>
<feature type="transmembrane region" description="Helical" evidence="1">
    <location>
        <begin position="113"/>
        <end position="135"/>
    </location>
</feature>
<evidence type="ECO:0000313" key="3">
    <source>
        <dbReference type="Proteomes" id="UP000800038"/>
    </source>
</evidence>
<keyword evidence="1" id="KW-0812">Transmembrane</keyword>
<dbReference type="EMBL" id="ML976014">
    <property type="protein sequence ID" value="KAF1944786.1"/>
    <property type="molecule type" value="Genomic_DNA"/>
</dbReference>
<feature type="transmembrane region" description="Helical" evidence="1">
    <location>
        <begin position="61"/>
        <end position="82"/>
    </location>
</feature>
<accession>A0A6A5T237</accession>
<evidence type="ECO:0000256" key="1">
    <source>
        <dbReference type="SAM" id="Phobius"/>
    </source>
</evidence>
<keyword evidence="1" id="KW-1133">Transmembrane helix</keyword>
<protein>
    <submittedName>
        <fullName evidence="2">Uncharacterized protein</fullName>
    </submittedName>
</protein>